<organism evidence="2 3">
    <name type="scientific">Haloflavibacter putidus</name>
    <dbReference type="NCBI Taxonomy" id="2576776"/>
    <lineage>
        <taxon>Bacteria</taxon>
        <taxon>Pseudomonadati</taxon>
        <taxon>Bacteroidota</taxon>
        <taxon>Flavobacteriia</taxon>
        <taxon>Flavobacteriales</taxon>
        <taxon>Flavobacteriaceae</taxon>
        <taxon>Haloflavibacter</taxon>
    </lineage>
</organism>
<feature type="domain" description="Bacterial spore germination immunoglobulin-like" evidence="1">
    <location>
        <begin position="236"/>
        <end position="317"/>
    </location>
</feature>
<evidence type="ECO:0000259" key="1">
    <source>
        <dbReference type="Pfam" id="PF10648"/>
    </source>
</evidence>
<dbReference type="RefSeq" id="WP_141421693.1">
    <property type="nucleotide sequence ID" value="NZ_VIAR01000006.1"/>
</dbReference>
<sequence>MKNFGFYIFTFFIVFGCVDTKKKKTTTTEGARDLKNETVETKQYQSKEFQLQASIPPEYAILESKLPGDVPVINFYAKNSGEKPPFAYHEKPGLSYIVVMPKGFGTETPNGKREKLAEWNGSFKTGFALDKEKSTIFLLENGQAWAYLLTPASLPKNWDAYGKIFVHFDVNNFESKCFTRDNTEKPMAQCEVMGGTDRLALYGEVDSFSKNKINSILKDLQFISEREVKTPIADLIKVEKPLPNIEVTSPLKVEGKARGIWFFEANAGLRLENKDGKTLAEGNITTKNGWMTEEFVPFTGTLKFDAPNDERGYLIFKRANPSGKPENKREYRLPVIFPPR</sequence>
<dbReference type="AlphaFoldDB" id="A0A507ZVM9"/>
<evidence type="ECO:0000313" key="3">
    <source>
        <dbReference type="Proteomes" id="UP000317169"/>
    </source>
</evidence>
<accession>A0A507ZVM9</accession>
<keyword evidence="3" id="KW-1185">Reference proteome</keyword>
<dbReference type="Pfam" id="PF10648">
    <property type="entry name" value="Gmad2"/>
    <property type="match status" value="1"/>
</dbReference>
<protein>
    <recommendedName>
        <fullName evidence="1">Bacterial spore germination immunoglobulin-like domain-containing protein</fullName>
    </recommendedName>
</protein>
<evidence type="ECO:0000313" key="2">
    <source>
        <dbReference type="EMBL" id="TQD38835.1"/>
    </source>
</evidence>
<dbReference type="InterPro" id="IPR018911">
    <property type="entry name" value="Gmad2_Ig-like_dom"/>
</dbReference>
<dbReference type="PROSITE" id="PS51257">
    <property type="entry name" value="PROKAR_LIPOPROTEIN"/>
    <property type="match status" value="1"/>
</dbReference>
<comment type="caution">
    <text evidence="2">The sequence shown here is derived from an EMBL/GenBank/DDBJ whole genome shotgun (WGS) entry which is preliminary data.</text>
</comment>
<dbReference type="Proteomes" id="UP000317169">
    <property type="component" value="Unassembled WGS sequence"/>
</dbReference>
<gene>
    <name evidence="2" type="ORF">FKR84_07575</name>
</gene>
<proteinExistence type="predicted"/>
<dbReference type="EMBL" id="VIAR01000006">
    <property type="protein sequence ID" value="TQD38835.1"/>
    <property type="molecule type" value="Genomic_DNA"/>
</dbReference>
<dbReference type="OrthoDB" id="7629918at2"/>
<name>A0A507ZVM9_9FLAO</name>
<reference evidence="2 3" key="1">
    <citation type="submission" date="2019-06" db="EMBL/GenBank/DDBJ databases">
        <title>Flavibacter putida gen. nov., sp. nov., a novel marine bacterium of the family Flavobacteriaceae isolated from coastal seawater.</title>
        <authorList>
            <person name="Feng X."/>
        </authorList>
    </citation>
    <scope>NUCLEOTIDE SEQUENCE [LARGE SCALE GENOMIC DNA]</scope>
    <source>
        <strain evidence="2 3">PLHSN227</strain>
    </source>
</reference>